<protein>
    <submittedName>
        <fullName evidence="2">Uncharacterized protein</fullName>
    </submittedName>
</protein>
<reference evidence="2" key="2">
    <citation type="journal article" date="2015" name="Data Brief">
        <title>Shoot transcriptome of the giant reed, Arundo donax.</title>
        <authorList>
            <person name="Barrero R.A."/>
            <person name="Guerrero F.D."/>
            <person name="Moolhuijzen P."/>
            <person name="Goolsby J.A."/>
            <person name="Tidwell J."/>
            <person name="Bellgard S.E."/>
            <person name="Bellgard M.I."/>
        </authorList>
    </citation>
    <scope>NUCLEOTIDE SEQUENCE</scope>
    <source>
        <tissue evidence="2">Shoot tissue taken approximately 20 cm above the soil surface</tissue>
    </source>
</reference>
<feature type="region of interest" description="Disordered" evidence="1">
    <location>
        <begin position="1"/>
        <end position="29"/>
    </location>
</feature>
<organism evidence="2">
    <name type="scientific">Arundo donax</name>
    <name type="common">Giant reed</name>
    <name type="synonym">Donax arundinaceus</name>
    <dbReference type="NCBI Taxonomy" id="35708"/>
    <lineage>
        <taxon>Eukaryota</taxon>
        <taxon>Viridiplantae</taxon>
        <taxon>Streptophyta</taxon>
        <taxon>Embryophyta</taxon>
        <taxon>Tracheophyta</taxon>
        <taxon>Spermatophyta</taxon>
        <taxon>Magnoliopsida</taxon>
        <taxon>Liliopsida</taxon>
        <taxon>Poales</taxon>
        <taxon>Poaceae</taxon>
        <taxon>PACMAD clade</taxon>
        <taxon>Arundinoideae</taxon>
        <taxon>Arundineae</taxon>
        <taxon>Arundo</taxon>
    </lineage>
</organism>
<dbReference type="AlphaFoldDB" id="A0A0A9B4R9"/>
<accession>A0A0A9B4R9</accession>
<proteinExistence type="predicted"/>
<evidence type="ECO:0000313" key="2">
    <source>
        <dbReference type="EMBL" id="JAD58999.1"/>
    </source>
</evidence>
<dbReference type="EMBL" id="GBRH01238896">
    <property type="protein sequence ID" value="JAD58999.1"/>
    <property type="molecule type" value="Transcribed_RNA"/>
</dbReference>
<feature type="compositionally biased region" description="Basic residues" evidence="1">
    <location>
        <begin position="1"/>
        <end position="11"/>
    </location>
</feature>
<reference evidence="2" key="1">
    <citation type="submission" date="2014-09" db="EMBL/GenBank/DDBJ databases">
        <authorList>
            <person name="Magalhaes I.L.F."/>
            <person name="Oliveira U."/>
            <person name="Santos F.R."/>
            <person name="Vidigal T.H.D.A."/>
            <person name="Brescovit A.D."/>
            <person name="Santos A.J."/>
        </authorList>
    </citation>
    <scope>NUCLEOTIDE SEQUENCE</scope>
    <source>
        <tissue evidence="2">Shoot tissue taken approximately 20 cm above the soil surface</tissue>
    </source>
</reference>
<evidence type="ECO:0000256" key="1">
    <source>
        <dbReference type="SAM" id="MobiDB-lite"/>
    </source>
</evidence>
<sequence length="47" mass="5270">MQRRWHRRHRGNNSVEAAEQCRSSDSGDVQTTVVVGPSYSVAVARLD</sequence>
<name>A0A0A9B4R9_ARUDO</name>